<dbReference type="PANTHER" id="PTHR32141:SF168">
    <property type="entry name" value="OS12G0595200 PROTEIN"/>
    <property type="match status" value="1"/>
</dbReference>
<accession>A0A7H4LGA2</accession>
<name>A0A7H4LGA2_WHEAT</name>
<protein>
    <recommendedName>
        <fullName evidence="1">F-box/LRR-repeat protein 15/At3g58940/PEG3-like LRR domain-containing protein</fullName>
    </recommendedName>
</protein>
<dbReference type="InterPro" id="IPR055411">
    <property type="entry name" value="LRR_FXL15/At3g58940/PEG3-like"/>
</dbReference>
<proteinExistence type="predicted"/>
<feature type="domain" description="F-box/LRR-repeat protein 15/At3g58940/PEG3-like LRR" evidence="1">
    <location>
        <begin position="1"/>
        <end position="144"/>
    </location>
</feature>
<dbReference type="Proteomes" id="UP000280104">
    <property type="component" value="Chromosome II"/>
</dbReference>
<gene>
    <name evidence="2" type="ORF">CAMPLR22A2D_LOCUS2250</name>
</gene>
<evidence type="ECO:0000259" key="1">
    <source>
        <dbReference type="Pfam" id="PF24758"/>
    </source>
</evidence>
<organism evidence="2 3">
    <name type="scientific">Triticum aestivum</name>
    <name type="common">Wheat</name>
    <dbReference type="NCBI Taxonomy" id="4565"/>
    <lineage>
        <taxon>Eukaryota</taxon>
        <taxon>Viridiplantae</taxon>
        <taxon>Streptophyta</taxon>
        <taxon>Embryophyta</taxon>
        <taxon>Tracheophyta</taxon>
        <taxon>Spermatophyta</taxon>
        <taxon>Magnoliopsida</taxon>
        <taxon>Liliopsida</taxon>
        <taxon>Poales</taxon>
        <taxon>Poaceae</taxon>
        <taxon>BOP clade</taxon>
        <taxon>Pooideae</taxon>
        <taxon>Triticodae</taxon>
        <taxon>Triticeae</taxon>
        <taxon>Triticinae</taxon>
        <taxon>Triticum</taxon>
    </lineage>
</organism>
<dbReference type="AlphaFoldDB" id="A0A7H4LGA2"/>
<dbReference type="EMBL" id="LS480641">
    <property type="protein sequence ID" value="SPT17640.1"/>
    <property type="molecule type" value="Genomic_DNA"/>
</dbReference>
<evidence type="ECO:0000313" key="2">
    <source>
        <dbReference type="EMBL" id="SPT17640.1"/>
    </source>
</evidence>
<dbReference type="Pfam" id="PF24758">
    <property type="entry name" value="LRR_At5g56370"/>
    <property type="match status" value="1"/>
</dbReference>
<evidence type="ECO:0000313" key="3">
    <source>
        <dbReference type="Proteomes" id="UP000280104"/>
    </source>
</evidence>
<sequence length="144" mass="16109">MERLLHGCTAVEYLRLQVINGLSTFDITSMTLRTIYVCCWCGRKTSQDVYHGTVIEDTPALERLLVVDEEGPTRINFISTPKLTVVGYSSHKYSELAIGSTPVQKTIPTSLTPKRRTVMVLALESIGPNLEQVVSFLRCFPCLE</sequence>
<reference evidence="2 3" key="1">
    <citation type="submission" date="2018-05" db="EMBL/GenBank/DDBJ databases">
        <authorList>
            <person name="Thind KAUR A."/>
        </authorList>
    </citation>
    <scope>NUCLEOTIDE SEQUENCE [LARGE SCALE GENOMIC DNA]</scope>
</reference>
<dbReference type="InterPro" id="IPR055302">
    <property type="entry name" value="F-box_dom-containing"/>
</dbReference>
<dbReference type="PANTHER" id="PTHR32141">
    <property type="match status" value="1"/>
</dbReference>